<gene>
    <name evidence="7" type="ORF">QUV96_07860</name>
</gene>
<comment type="caution">
    <text evidence="7">The sequence shown here is derived from an EMBL/GenBank/DDBJ whole genome shotgun (WGS) entry which is preliminary data.</text>
</comment>
<reference evidence="7" key="1">
    <citation type="submission" date="2023-06" db="EMBL/GenBank/DDBJ databases">
        <title>Identification and characterization of horizontal gene transfer across gut microbiota members of farm animals based on homology search.</title>
        <authorList>
            <person name="Schwarzerova J."/>
            <person name="Nykrynova M."/>
            <person name="Jureckova K."/>
            <person name="Cejkova D."/>
            <person name="Rychlik I."/>
        </authorList>
    </citation>
    <scope>NUCLEOTIDE SEQUENCE</scope>
    <source>
        <strain evidence="7">ET39</strain>
    </source>
</reference>
<organism evidence="7 8">
    <name type="scientific">Amedibacillus dolichus</name>
    <dbReference type="NCBI Taxonomy" id="31971"/>
    <lineage>
        <taxon>Bacteria</taxon>
        <taxon>Bacillati</taxon>
        <taxon>Bacillota</taxon>
        <taxon>Erysipelotrichia</taxon>
        <taxon>Erysipelotrichales</taxon>
        <taxon>Erysipelotrichaceae</taxon>
        <taxon>Amedibacillus</taxon>
    </lineage>
</organism>
<feature type="domain" description="Gram-positive cocci surface proteins LPxTG" evidence="6">
    <location>
        <begin position="656"/>
        <end position="693"/>
    </location>
</feature>
<protein>
    <submittedName>
        <fullName evidence="7">DUF6273 domain-containing protein</fullName>
    </submittedName>
</protein>
<keyword evidence="2" id="KW-0964">Secreted</keyword>
<evidence type="ECO:0000256" key="5">
    <source>
        <dbReference type="SAM" id="Phobius"/>
    </source>
</evidence>
<sequence>MDKKRRTMLTASQPSIILPVFLVKSKAAYFFKAYYARLAPGMMRLFLFCSKNLKKGRRKTMKAKKRFLSLLLVICLVAGLMPTTVFAANSGKAIQLGTDALNESINSTNAATVYFGQNDTDQPGAWRVIGYNGNGVASAQGDMTLLAAGNMGLVQFSTNRTNTYADSNLKAAIDALAEKLTEEETAAVNKRTLVSGSYNGENTDCVSGAQVDNAVFWPLSTAEANMVSNDIRALSTEHPDWAMYYWWLRSPGRDYGAAVVIGDGHVDNDGSNVDGEFGVRPAFNLDLNSVLFTSAAVGGKAGDGELTAVGDYTGSEWKLTLLDNSRKFAVTEKTASGAPGDTVTLHYTGAATGDNEYISVILADASGVQYYGRVAWGAAADGTVEFFLPDDIAAGTYTLYAFSEQYNGDYMTDYASALQEISLNVLPKETTPQAVFTAAGDSSGTLSDVDASMKYSTDGGASWTDITGATATVTGVTADKDIQVVKKGDGTATADSDVQIIDVTQAAIPAGLGKTDCTTAAQNDGTVTGVDSTMEYRLSSASEWTSISGNTVSGLANGTYEVRVKANGTVLASEVATVTIGAHTCAAQGDWQHDENGHWNTCECGEKLNEAAHTFEWVTDKEATAAEAGSKHEECTVCGYAKAAVEIPATGDNTQSPQTGDNSNITLWIAVMLAAGTALTGTVLYSRKRKYSR</sequence>
<dbReference type="InterPro" id="IPR019931">
    <property type="entry name" value="LPXTG_anchor"/>
</dbReference>
<dbReference type="Proteomes" id="UP001529340">
    <property type="component" value="Unassembled WGS sequence"/>
</dbReference>
<accession>A0ABT7UD49</accession>
<dbReference type="InterPro" id="IPR046240">
    <property type="entry name" value="DUF6273"/>
</dbReference>
<keyword evidence="5" id="KW-1133">Transmembrane helix</keyword>
<evidence type="ECO:0000256" key="2">
    <source>
        <dbReference type="ARBA" id="ARBA00022525"/>
    </source>
</evidence>
<proteinExistence type="predicted"/>
<evidence type="ECO:0000256" key="4">
    <source>
        <dbReference type="ARBA" id="ARBA00023088"/>
    </source>
</evidence>
<dbReference type="PROSITE" id="PS50847">
    <property type="entry name" value="GRAM_POS_ANCHORING"/>
    <property type="match status" value="1"/>
</dbReference>
<dbReference type="EMBL" id="JAUDCG010000032">
    <property type="protein sequence ID" value="MDM8157550.1"/>
    <property type="molecule type" value="Genomic_DNA"/>
</dbReference>
<feature type="transmembrane region" description="Helical" evidence="5">
    <location>
        <begin position="665"/>
        <end position="685"/>
    </location>
</feature>
<keyword evidence="8" id="KW-1185">Reference proteome</keyword>
<evidence type="ECO:0000259" key="6">
    <source>
        <dbReference type="PROSITE" id="PS50847"/>
    </source>
</evidence>
<keyword evidence="5" id="KW-0812">Transmembrane</keyword>
<evidence type="ECO:0000313" key="7">
    <source>
        <dbReference type="EMBL" id="MDM8157550.1"/>
    </source>
</evidence>
<evidence type="ECO:0000313" key="8">
    <source>
        <dbReference type="Proteomes" id="UP001529340"/>
    </source>
</evidence>
<name>A0ABT7UD49_9FIRM</name>
<dbReference type="Pfam" id="PF19789">
    <property type="entry name" value="DUF6273"/>
    <property type="match status" value="1"/>
</dbReference>
<dbReference type="RefSeq" id="WP_289607996.1">
    <property type="nucleotide sequence ID" value="NZ_JAUDCG010000032.1"/>
</dbReference>
<reference evidence="7" key="2">
    <citation type="submission" date="2023-06" db="EMBL/GenBank/DDBJ databases">
        <authorList>
            <person name="Zeman M."/>
            <person name="Kubasova T."/>
            <person name="Jahodarova E."/>
            <person name="Nykrynova M."/>
            <person name="Rychlik I."/>
        </authorList>
    </citation>
    <scope>NUCLEOTIDE SEQUENCE</scope>
    <source>
        <strain evidence="7">ET39</strain>
    </source>
</reference>
<keyword evidence="5" id="KW-0472">Membrane</keyword>
<keyword evidence="3" id="KW-0732">Signal</keyword>
<evidence type="ECO:0000256" key="3">
    <source>
        <dbReference type="ARBA" id="ARBA00022729"/>
    </source>
</evidence>
<keyword evidence="4" id="KW-0572">Peptidoglycan-anchor</keyword>
<evidence type="ECO:0000256" key="1">
    <source>
        <dbReference type="ARBA" id="ARBA00022512"/>
    </source>
</evidence>
<keyword evidence="1" id="KW-0134">Cell wall</keyword>